<evidence type="ECO:0000256" key="1">
    <source>
        <dbReference type="ARBA" id="ARBA00006139"/>
    </source>
</evidence>
<keyword evidence="4 9" id="KW-0812">Transmembrane</keyword>
<dbReference type="EMBL" id="DVLU01000100">
    <property type="protein sequence ID" value="HIT86077.1"/>
    <property type="molecule type" value="Genomic_DNA"/>
</dbReference>
<keyword evidence="8 9" id="KW-0472">Membrane</keyword>
<dbReference type="NCBIfam" id="TIGR00077">
    <property type="entry name" value="lspA"/>
    <property type="match status" value="1"/>
</dbReference>
<feature type="active site" evidence="9">
    <location>
        <position position="129"/>
    </location>
</feature>
<dbReference type="HAMAP" id="MF_00161">
    <property type="entry name" value="LspA"/>
    <property type="match status" value="1"/>
</dbReference>
<feature type="transmembrane region" description="Helical" evidence="9">
    <location>
        <begin position="59"/>
        <end position="79"/>
    </location>
</feature>
<comment type="similarity">
    <text evidence="1 9 10">Belongs to the peptidase A8 family.</text>
</comment>
<evidence type="ECO:0000256" key="9">
    <source>
        <dbReference type="HAMAP-Rule" id="MF_00161"/>
    </source>
</evidence>
<reference evidence="12" key="1">
    <citation type="submission" date="2020-10" db="EMBL/GenBank/DDBJ databases">
        <authorList>
            <person name="Gilroy R."/>
        </authorList>
    </citation>
    <scope>NUCLEOTIDE SEQUENCE</scope>
    <source>
        <strain evidence="12">CHK181-108</strain>
    </source>
</reference>
<comment type="function">
    <text evidence="9">This protein specifically catalyzes the removal of signal peptides from prolipoproteins.</text>
</comment>
<dbReference type="GO" id="GO:0004190">
    <property type="term" value="F:aspartic-type endopeptidase activity"/>
    <property type="evidence" value="ECO:0007669"/>
    <property type="project" value="UniProtKB-UniRule"/>
</dbReference>
<evidence type="ECO:0000256" key="3">
    <source>
        <dbReference type="ARBA" id="ARBA00022670"/>
    </source>
</evidence>
<feature type="transmembrane region" description="Helical" evidence="9">
    <location>
        <begin position="123"/>
        <end position="145"/>
    </location>
</feature>
<protein>
    <recommendedName>
        <fullName evidence="9">Lipoprotein signal peptidase</fullName>
        <ecNumber evidence="9">3.4.23.36</ecNumber>
    </recommendedName>
    <alternativeName>
        <fullName evidence="9">Prolipoprotein signal peptidase</fullName>
    </alternativeName>
    <alternativeName>
        <fullName evidence="9">Signal peptidase II</fullName>
        <shortName evidence="9">SPase II</shortName>
    </alternativeName>
</protein>
<dbReference type="Pfam" id="PF01252">
    <property type="entry name" value="Peptidase_A8"/>
    <property type="match status" value="1"/>
</dbReference>
<comment type="caution">
    <text evidence="9">Lacks conserved residue(s) required for the propagation of feature annotation.</text>
</comment>
<keyword evidence="2 9" id="KW-1003">Cell membrane</keyword>
<comment type="pathway">
    <text evidence="9">Protein modification; lipoprotein biosynthesis (signal peptide cleavage).</text>
</comment>
<comment type="subcellular location">
    <subcellularLocation>
        <location evidence="9">Cell membrane</location>
        <topology evidence="9">Multi-pass membrane protein</topology>
    </subcellularLocation>
</comment>
<keyword evidence="7 9" id="KW-1133">Transmembrane helix</keyword>
<evidence type="ECO:0000256" key="11">
    <source>
        <dbReference type="SAM" id="MobiDB-lite"/>
    </source>
</evidence>
<evidence type="ECO:0000256" key="10">
    <source>
        <dbReference type="RuleBase" id="RU004181"/>
    </source>
</evidence>
<name>A0A9D1H3R4_9FIRM</name>
<comment type="catalytic activity">
    <reaction evidence="9">
        <text>Release of signal peptides from bacterial membrane prolipoproteins. Hydrolyzes -Xaa-Yaa-Zaa-|-(S,diacylglyceryl)Cys-, in which Xaa is hydrophobic (preferably Leu), and Yaa (Ala or Ser) and Zaa (Gly or Ala) have small, neutral side chains.</text>
        <dbReference type="EC" id="3.4.23.36"/>
    </reaction>
</comment>
<evidence type="ECO:0000313" key="13">
    <source>
        <dbReference type="Proteomes" id="UP000824165"/>
    </source>
</evidence>
<evidence type="ECO:0000256" key="5">
    <source>
        <dbReference type="ARBA" id="ARBA00022750"/>
    </source>
</evidence>
<dbReference type="AlphaFoldDB" id="A0A9D1H3R4"/>
<feature type="compositionally biased region" description="Basic and acidic residues" evidence="11">
    <location>
        <begin position="152"/>
        <end position="170"/>
    </location>
</feature>
<dbReference type="PRINTS" id="PR00781">
    <property type="entry name" value="LIPOSIGPTASE"/>
</dbReference>
<proteinExistence type="inferred from homology"/>
<organism evidence="12 13">
    <name type="scientific">Candidatus Ornithomonoglobus intestinigallinarum</name>
    <dbReference type="NCBI Taxonomy" id="2840894"/>
    <lineage>
        <taxon>Bacteria</taxon>
        <taxon>Bacillati</taxon>
        <taxon>Bacillota</taxon>
        <taxon>Clostridia</taxon>
        <taxon>Candidatus Ornithomonoglobus</taxon>
    </lineage>
</organism>
<dbReference type="GO" id="GO:0005886">
    <property type="term" value="C:plasma membrane"/>
    <property type="evidence" value="ECO:0007669"/>
    <property type="project" value="UniProtKB-SubCell"/>
</dbReference>
<feature type="transmembrane region" description="Helical" evidence="9">
    <location>
        <begin position="86"/>
        <end position="103"/>
    </location>
</feature>
<evidence type="ECO:0000256" key="6">
    <source>
        <dbReference type="ARBA" id="ARBA00022801"/>
    </source>
</evidence>
<keyword evidence="6 9" id="KW-0378">Hydrolase</keyword>
<dbReference type="GO" id="GO:0006508">
    <property type="term" value="P:proteolysis"/>
    <property type="evidence" value="ECO:0007669"/>
    <property type="project" value="UniProtKB-KW"/>
</dbReference>
<keyword evidence="5 9" id="KW-0064">Aspartyl protease</keyword>
<gene>
    <name evidence="9 12" type="primary">lspA</name>
    <name evidence="12" type="ORF">IAA60_09290</name>
</gene>
<feature type="active site" evidence="9">
    <location>
        <position position="113"/>
    </location>
</feature>
<dbReference type="EC" id="3.4.23.36" evidence="9"/>
<dbReference type="PANTHER" id="PTHR33695">
    <property type="entry name" value="LIPOPROTEIN SIGNAL PEPTIDASE"/>
    <property type="match status" value="1"/>
</dbReference>
<evidence type="ECO:0000256" key="7">
    <source>
        <dbReference type="ARBA" id="ARBA00022989"/>
    </source>
</evidence>
<dbReference type="Proteomes" id="UP000824165">
    <property type="component" value="Unassembled WGS sequence"/>
</dbReference>
<evidence type="ECO:0000313" key="12">
    <source>
        <dbReference type="EMBL" id="HIT86077.1"/>
    </source>
</evidence>
<sequence length="183" mass="19710">MLYLICAAAAALIIAADRLTKLWVVSAAEVGETIAGIPLFDFTYIQNKGAAFSMMSGRLGILSFVSLAVCAAVIAFFIIKRPKNRLLCASLALIFAGGLGNAWDRLVYGYVVDFIETTFIDFPVFNIADIAITTGAALLIIYEVFFDSDTKKKNAEQKNAPADKEGENNGRDNNNADGIGQAR</sequence>
<dbReference type="PANTHER" id="PTHR33695:SF1">
    <property type="entry name" value="LIPOPROTEIN SIGNAL PEPTIDASE"/>
    <property type="match status" value="1"/>
</dbReference>
<feature type="region of interest" description="Disordered" evidence="11">
    <location>
        <begin position="152"/>
        <end position="183"/>
    </location>
</feature>
<evidence type="ECO:0000256" key="2">
    <source>
        <dbReference type="ARBA" id="ARBA00022475"/>
    </source>
</evidence>
<accession>A0A9D1H3R4</accession>
<comment type="caution">
    <text evidence="12">The sequence shown here is derived from an EMBL/GenBank/DDBJ whole genome shotgun (WGS) entry which is preliminary data.</text>
</comment>
<dbReference type="InterPro" id="IPR001872">
    <property type="entry name" value="Peptidase_A8"/>
</dbReference>
<keyword evidence="3 9" id="KW-0645">Protease</keyword>
<evidence type="ECO:0000256" key="8">
    <source>
        <dbReference type="ARBA" id="ARBA00023136"/>
    </source>
</evidence>
<reference evidence="12" key="2">
    <citation type="journal article" date="2021" name="PeerJ">
        <title>Extensive microbial diversity within the chicken gut microbiome revealed by metagenomics and culture.</title>
        <authorList>
            <person name="Gilroy R."/>
            <person name="Ravi A."/>
            <person name="Getino M."/>
            <person name="Pursley I."/>
            <person name="Horton D.L."/>
            <person name="Alikhan N.F."/>
            <person name="Baker D."/>
            <person name="Gharbi K."/>
            <person name="Hall N."/>
            <person name="Watson M."/>
            <person name="Adriaenssens E.M."/>
            <person name="Foster-Nyarko E."/>
            <person name="Jarju S."/>
            <person name="Secka A."/>
            <person name="Antonio M."/>
            <person name="Oren A."/>
            <person name="Chaudhuri R.R."/>
            <person name="La Ragione R."/>
            <person name="Hildebrand F."/>
            <person name="Pallen M.J."/>
        </authorList>
    </citation>
    <scope>NUCLEOTIDE SEQUENCE</scope>
    <source>
        <strain evidence="12">CHK181-108</strain>
    </source>
</reference>
<evidence type="ECO:0000256" key="4">
    <source>
        <dbReference type="ARBA" id="ARBA00022692"/>
    </source>
</evidence>